<comment type="caution">
    <text evidence="1">The sequence shown here is derived from an EMBL/GenBank/DDBJ whole genome shotgun (WGS) entry which is preliminary data.</text>
</comment>
<accession>A0AAV3UBC7</accession>
<sequence>MRLRMTDTREQRMEYLLEATGENTKSKALDRAAEFYLQMRGDTVAVPNGAFVELMEKAE</sequence>
<dbReference type="Proteomes" id="UP001501729">
    <property type="component" value="Unassembled WGS sequence"/>
</dbReference>
<proteinExistence type="predicted"/>
<organism evidence="1 2">
    <name type="scientific">Haladaptatus pallidirubidus</name>
    <dbReference type="NCBI Taxonomy" id="1008152"/>
    <lineage>
        <taxon>Archaea</taxon>
        <taxon>Methanobacteriati</taxon>
        <taxon>Methanobacteriota</taxon>
        <taxon>Stenosarchaea group</taxon>
        <taxon>Halobacteria</taxon>
        <taxon>Halobacteriales</taxon>
        <taxon>Haladaptataceae</taxon>
        <taxon>Haladaptatus</taxon>
    </lineage>
</organism>
<reference evidence="1 2" key="1">
    <citation type="journal article" date="2019" name="Int. J. Syst. Evol. Microbiol.">
        <title>The Global Catalogue of Microorganisms (GCM) 10K type strain sequencing project: providing services to taxonomists for standard genome sequencing and annotation.</title>
        <authorList>
            <consortium name="The Broad Institute Genomics Platform"/>
            <consortium name="The Broad Institute Genome Sequencing Center for Infectious Disease"/>
            <person name="Wu L."/>
            <person name="Ma J."/>
        </authorList>
    </citation>
    <scope>NUCLEOTIDE SEQUENCE [LARGE SCALE GENOMIC DNA]</scope>
    <source>
        <strain evidence="1 2">JCM 17504</strain>
    </source>
</reference>
<gene>
    <name evidence="1" type="ORF">GCM10025751_03520</name>
</gene>
<name>A0AAV3UBC7_9EURY</name>
<evidence type="ECO:0000313" key="2">
    <source>
        <dbReference type="Proteomes" id="UP001501729"/>
    </source>
</evidence>
<dbReference type="AlphaFoldDB" id="A0AAV3UBC7"/>
<dbReference type="EMBL" id="BAABKX010000001">
    <property type="protein sequence ID" value="GAA5041374.1"/>
    <property type="molecule type" value="Genomic_DNA"/>
</dbReference>
<protein>
    <submittedName>
        <fullName evidence="1">Uncharacterized protein</fullName>
    </submittedName>
</protein>
<evidence type="ECO:0000313" key="1">
    <source>
        <dbReference type="EMBL" id="GAA5041374.1"/>
    </source>
</evidence>
<keyword evidence="2" id="KW-1185">Reference proteome</keyword>